<dbReference type="EMBL" id="LKMD01000108">
    <property type="protein sequence ID" value="PIA88509.1"/>
    <property type="molecule type" value="Genomic_DNA"/>
</dbReference>
<feature type="compositionally biased region" description="Basic and acidic residues" evidence="1">
    <location>
        <begin position="65"/>
        <end position="94"/>
    </location>
</feature>
<evidence type="ECO:0000313" key="3">
    <source>
        <dbReference type="Proteomes" id="UP000230605"/>
    </source>
</evidence>
<reference evidence="2 3" key="1">
    <citation type="submission" date="2015-10" db="EMBL/GenBank/DDBJ databases">
        <title>The cercosporin biosynthetic gene cluster was horizontally transferred to several fungal lineages and shown to be expanded in Cercospora beticola based on microsynteny with recipient genomes.</title>
        <authorList>
            <person name="De Jonge R."/>
            <person name="Ebert M.K."/>
            <person name="Suttle J.C."/>
            <person name="Jurick Ii W.M."/>
            <person name="Secor G.A."/>
            <person name="Thomma B.P."/>
            <person name="Van De Peer Y."/>
            <person name="Bolton M.D."/>
        </authorList>
    </citation>
    <scope>NUCLEOTIDE SEQUENCE [LARGE SCALE GENOMIC DNA]</scope>
    <source>
        <strain evidence="2 3">09-40</strain>
    </source>
</reference>
<protein>
    <submittedName>
        <fullName evidence="2">Uncharacterized protein</fullName>
    </submittedName>
</protein>
<dbReference type="Proteomes" id="UP000230605">
    <property type="component" value="Chromosome 5"/>
</dbReference>
<feature type="compositionally biased region" description="Basic residues" evidence="1">
    <location>
        <begin position="33"/>
        <end position="46"/>
    </location>
</feature>
<sequence length="133" mass="14398">MAAQNSAGIQTLLDAEREAQKIVQKGTLPNKTSKGRPIRSSKRNRGVPKPERRGVQAVRVAAHIRQQESRRRRGQGDESEVGRDQGHWEEDRAQGRGGSIEGCYGCATSGTRAGGSACGIRAAVTEGRRMKFA</sequence>
<dbReference type="AlphaFoldDB" id="A0A2G5H7J9"/>
<comment type="caution">
    <text evidence="2">The sequence shown here is derived from an EMBL/GenBank/DDBJ whole genome shotgun (WGS) entry which is preliminary data.</text>
</comment>
<dbReference type="OrthoDB" id="250802at2759"/>
<evidence type="ECO:0000256" key="1">
    <source>
        <dbReference type="SAM" id="MobiDB-lite"/>
    </source>
</evidence>
<evidence type="ECO:0000313" key="2">
    <source>
        <dbReference type="EMBL" id="PIA88509.1"/>
    </source>
</evidence>
<gene>
    <name evidence="2" type="ORF">CB0940_07816</name>
</gene>
<proteinExistence type="predicted"/>
<accession>A0A2G5H7J9</accession>
<dbReference type="Gene3D" id="1.20.5.620">
    <property type="entry name" value="F1F0 ATP synthase subunit B, membrane domain"/>
    <property type="match status" value="1"/>
</dbReference>
<name>A0A2G5H7J9_CERBT</name>
<feature type="region of interest" description="Disordered" evidence="1">
    <location>
        <begin position="20"/>
        <end position="116"/>
    </location>
</feature>
<organism evidence="2 3">
    <name type="scientific">Cercospora beticola</name>
    <name type="common">Sugarbeet leaf spot fungus</name>
    <dbReference type="NCBI Taxonomy" id="122368"/>
    <lineage>
        <taxon>Eukaryota</taxon>
        <taxon>Fungi</taxon>
        <taxon>Dikarya</taxon>
        <taxon>Ascomycota</taxon>
        <taxon>Pezizomycotina</taxon>
        <taxon>Dothideomycetes</taxon>
        <taxon>Dothideomycetidae</taxon>
        <taxon>Mycosphaerellales</taxon>
        <taxon>Mycosphaerellaceae</taxon>
        <taxon>Cercospora</taxon>
    </lineage>
</organism>